<dbReference type="RefSeq" id="WP_008482160.1">
    <property type="nucleotide sequence ID" value="NZ_AMRI01000001.1"/>
</dbReference>
<dbReference type="InterPro" id="IPR036061">
    <property type="entry name" value="CheW-like_dom_sf"/>
</dbReference>
<name>K2KKF5_9GAMM</name>
<reference evidence="4 5" key="1">
    <citation type="journal article" date="2012" name="J. Bacteriol.">
        <title>Genome Sequence of Gallaecimonas xiamenensis Type Strain 3-C-1.</title>
        <authorList>
            <person name="Lai Q."/>
            <person name="Wang L."/>
            <person name="Wang W."/>
            <person name="Shao Z."/>
        </authorList>
    </citation>
    <scope>NUCLEOTIDE SEQUENCE [LARGE SCALE GENOMIC DNA]</scope>
    <source>
        <strain evidence="4 5">3-C-1</strain>
    </source>
</reference>
<evidence type="ECO:0000259" key="2">
    <source>
        <dbReference type="PROSITE" id="PS50110"/>
    </source>
</evidence>
<dbReference type="PROSITE" id="PS50851">
    <property type="entry name" value="CHEW"/>
    <property type="match status" value="1"/>
</dbReference>
<feature type="modified residue" description="4-aspartylphosphate" evidence="1">
    <location>
        <position position="225"/>
    </location>
</feature>
<proteinExistence type="predicted"/>
<dbReference type="PROSITE" id="PS50110">
    <property type="entry name" value="RESPONSE_REGULATORY"/>
    <property type="match status" value="1"/>
</dbReference>
<dbReference type="PATRIC" id="fig|745411.4.peg.76"/>
<dbReference type="SUPFAM" id="SSF52172">
    <property type="entry name" value="CheY-like"/>
    <property type="match status" value="1"/>
</dbReference>
<dbReference type="PIRSF" id="PIRSF002867">
    <property type="entry name" value="CheV"/>
    <property type="match status" value="1"/>
</dbReference>
<dbReference type="Pfam" id="PF01584">
    <property type="entry name" value="CheW"/>
    <property type="match status" value="1"/>
</dbReference>
<dbReference type="eggNOG" id="COG0784">
    <property type="taxonomic scope" value="Bacteria"/>
</dbReference>
<dbReference type="SUPFAM" id="SSF50341">
    <property type="entry name" value="CheW-like"/>
    <property type="match status" value="1"/>
</dbReference>
<evidence type="ECO:0000256" key="1">
    <source>
        <dbReference type="PROSITE-ProRule" id="PRU00169"/>
    </source>
</evidence>
<dbReference type="InterPro" id="IPR002545">
    <property type="entry name" value="CheW-lke_dom"/>
</dbReference>
<dbReference type="CDD" id="cd00588">
    <property type="entry name" value="CheW_like"/>
    <property type="match status" value="1"/>
</dbReference>
<dbReference type="Gene3D" id="2.40.50.180">
    <property type="entry name" value="CheA-289, Domain 4"/>
    <property type="match status" value="1"/>
</dbReference>
<keyword evidence="5" id="KW-1185">Reference proteome</keyword>
<dbReference type="AlphaFoldDB" id="K2KKF5"/>
<dbReference type="Gene3D" id="3.40.50.2300">
    <property type="match status" value="1"/>
</dbReference>
<dbReference type="SMART" id="SM00448">
    <property type="entry name" value="REC"/>
    <property type="match status" value="1"/>
</dbReference>
<feature type="domain" description="CheW-like" evidence="3">
    <location>
        <begin position="8"/>
        <end position="149"/>
    </location>
</feature>
<gene>
    <name evidence="4" type="ORF">B3C1_00430</name>
</gene>
<accession>K2KKF5</accession>
<dbReference type="Pfam" id="PF00072">
    <property type="entry name" value="Response_reg"/>
    <property type="match status" value="1"/>
</dbReference>
<dbReference type="PANTHER" id="PTHR47233">
    <property type="entry name" value="CHEMOTAXIS PROTEIN CHEV"/>
    <property type="match status" value="1"/>
</dbReference>
<dbReference type="eggNOG" id="COG0835">
    <property type="taxonomic scope" value="Bacteria"/>
</dbReference>
<dbReference type="Gene3D" id="2.30.30.40">
    <property type="entry name" value="SH3 Domains"/>
    <property type="match status" value="1"/>
</dbReference>
<dbReference type="PANTHER" id="PTHR47233:SF2">
    <property type="entry name" value="CHEMOTAXIS SIGNAL TRANSDUCTION SYSTEM RESPONSE REGULATOR CHEV"/>
    <property type="match status" value="1"/>
</dbReference>
<evidence type="ECO:0000313" key="4">
    <source>
        <dbReference type="EMBL" id="EKE77880.1"/>
    </source>
</evidence>
<dbReference type="Proteomes" id="UP000006755">
    <property type="component" value="Unassembled WGS sequence"/>
</dbReference>
<protein>
    <submittedName>
        <fullName evidence="4">Chemotaxis protein CheV</fullName>
    </submittedName>
</protein>
<dbReference type="InterPro" id="IPR001789">
    <property type="entry name" value="Sig_transdc_resp-reg_receiver"/>
</dbReference>
<keyword evidence="1" id="KW-0597">Phosphoprotein</keyword>
<dbReference type="InterPro" id="IPR011006">
    <property type="entry name" value="CheY-like_superfamily"/>
</dbReference>
<dbReference type="EMBL" id="AMRI01000001">
    <property type="protein sequence ID" value="EKE77880.1"/>
    <property type="molecule type" value="Genomic_DNA"/>
</dbReference>
<dbReference type="STRING" id="745411.B3C1_00430"/>
<comment type="caution">
    <text evidence="4">The sequence shown here is derived from an EMBL/GenBank/DDBJ whole genome shotgun (WGS) entry which is preliminary data.</text>
</comment>
<dbReference type="GO" id="GO:0006935">
    <property type="term" value="P:chemotaxis"/>
    <property type="evidence" value="ECO:0007669"/>
    <property type="project" value="InterPro"/>
</dbReference>
<sequence>MTKTGQKSQGLLLFKLNERQTFALGTLKVREIVPYQPLTVIPKAHPTVLGSAPIRGNPIPVIDMAAAVGYRPIQPQELPNCFIIVTDCHRQLIGFMVRKIERIIECDWRDITPMPSTSGKNIFVSGVTDFDSKLIQLLDTEMLISHIFPVMGEQLYADVTHEDQQLLRNHRILVVDDSAVARKQLSDALNYAGIPFECCGDGRRALGMMREAAATNQPFHILVSDIEMPGLNGYELTFEVRSDPRLAGSYVILHTSLSSEMSLDQAHQVGANEALTKFDAAELLHGMLRGALHVNSGTVVSGVASKLVDV</sequence>
<feature type="domain" description="Response regulatory" evidence="2">
    <location>
        <begin position="171"/>
        <end position="292"/>
    </location>
</feature>
<dbReference type="OrthoDB" id="9806105at2"/>
<dbReference type="GO" id="GO:0000160">
    <property type="term" value="P:phosphorelay signal transduction system"/>
    <property type="evidence" value="ECO:0007669"/>
    <property type="project" value="InterPro"/>
</dbReference>
<dbReference type="SMART" id="SM00260">
    <property type="entry name" value="CheW"/>
    <property type="match status" value="1"/>
</dbReference>
<evidence type="ECO:0000313" key="5">
    <source>
        <dbReference type="Proteomes" id="UP000006755"/>
    </source>
</evidence>
<organism evidence="4 5">
    <name type="scientific">Gallaecimonas xiamenensis 3-C-1</name>
    <dbReference type="NCBI Taxonomy" id="745411"/>
    <lineage>
        <taxon>Bacteria</taxon>
        <taxon>Pseudomonadati</taxon>
        <taxon>Pseudomonadota</taxon>
        <taxon>Gammaproteobacteria</taxon>
        <taxon>Enterobacterales</taxon>
        <taxon>Gallaecimonadaceae</taxon>
        <taxon>Gallaecimonas</taxon>
    </lineage>
</organism>
<evidence type="ECO:0000259" key="3">
    <source>
        <dbReference type="PROSITE" id="PS50851"/>
    </source>
</evidence>
<dbReference type="InterPro" id="IPR024181">
    <property type="entry name" value="Chemotax_regulator_CheV"/>
</dbReference>